<dbReference type="Proteomes" id="UP000245137">
    <property type="component" value="Unassembled WGS sequence"/>
</dbReference>
<dbReference type="InterPro" id="IPR017871">
    <property type="entry name" value="ABC_transporter-like_CS"/>
</dbReference>
<dbReference type="NCBIfam" id="TIGR01189">
    <property type="entry name" value="ccmA"/>
    <property type="match status" value="1"/>
</dbReference>
<dbReference type="SUPFAM" id="SSF52540">
    <property type="entry name" value="P-loop containing nucleoside triphosphate hydrolases"/>
    <property type="match status" value="1"/>
</dbReference>
<keyword evidence="5 9" id="KW-0067">ATP-binding</keyword>
<keyword evidence="2" id="KW-0813">Transport</keyword>
<dbReference type="GO" id="GO:0022857">
    <property type="term" value="F:transmembrane transporter activity"/>
    <property type="evidence" value="ECO:0007669"/>
    <property type="project" value="InterPro"/>
</dbReference>
<feature type="domain" description="ABC transporter" evidence="8">
    <location>
        <begin position="14"/>
        <end position="214"/>
    </location>
</feature>
<dbReference type="GO" id="GO:0017004">
    <property type="term" value="P:cytochrome complex assembly"/>
    <property type="evidence" value="ECO:0007669"/>
    <property type="project" value="UniProtKB-KW"/>
</dbReference>
<dbReference type="PROSITE" id="PS00211">
    <property type="entry name" value="ABC_TRANSPORTER_1"/>
    <property type="match status" value="1"/>
</dbReference>
<evidence type="ECO:0000256" key="2">
    <source>
        <dbReference type="ARBA" id="ARBA00022448"/>
    </source>
</evidence>
<keyword evidence="4" id="KW-0201">Cytochrome c-type biogenesis</keyword>
<dbReference type="AlphaFoldDB" id="A0A2U1SQ25"/>
<comment type="caution">
    <text evidence="9">The sequence shown here is derived from an EMBL/GenBank/DDBJ whole genome shotgun (WGS) entry which is preliminary data.</text>
</comment>
<evidence type="ECO:0000313" key="10">
    <source>
        <dbReference type="Proteomes" id="UP000245137"/>
    </source>
</evidence>
<comment type="similarity">
    <text evidence="1">Belongs to the ABC transporter superfamily.</text>
</comment>
<sequence length="216" mass="23077">MPDSGLRPSGWRRLRVDDLAVARGGRRVLAGLGFSLASGEALIVTGRNGAGKSTLLRALAGLLPRLSGHIAIEGATEAEEPATLLHYLAHADGLKAPLSARENLEFWAQFLGEEPDRRSLAPAEALERVGLAHLSETPVAMLSAGQKRRIALARLLVVFRPLWLLDEPTSALDAASRVRLARLMMEHRALGGMIIAATHEPLGLEDARELALGANS</sequence>
<evidence type="ECO:0000259" key="8">
    <source>
        <dbReference type="PROSITE" id="PS50893"/>
    </source>
</evidence>
<evidence type="ECO:0000313" key="9">
    <source>
        <dbReference type="EMBL" id="PWB93709.1"/>
    </source>
</evidence>
<dbReference type="PANTHER" id="PTHR43499">
    <property type="entry name" value="ABC TRANSPORTER I FAMILY MEMBER 1"/>
    <property type="match status" value="1"/>
</dbReference>
<dbReference type="GO" id="GO:0005524">
    <property type="term" value="F:ATP binding"/>
    <property type="evidence" value="ECO:0007669"/>
    <property type="project" value="UniProtKB-KW"/>
</dbReference>
<keyword evidence="7" id="KW-0472">Membrane</keyword>
<dbReference type="InterPro" id="IPR003439">
    <property type="entry name" value="ABC_transporter-like_ATP-bd"/>
</dbReference>
<keyword evidence="10" id="KW-1185">Reference proteome</keyword>
<accession>A0A2U1SQ25</accession>
<dbReference type="Pfam" id="PF00005">
    <property type="entry name" value="ABC_tran"/>
    <property type="match status" value="1"/>
</dbReference>
<evidence type="ECO:0000256" key="1">
    <source>
        <dbReference type="ARBA" id="ARBA00005417"/>
    </source>
</evidence>
<dbReference type="Gene3D" id="3.40.50.300">
    <property type="entry name" value="P-loop containing nucleotide triphosphate hydrolases"/>
    <property type="match status" value="1"/>
</dbReference>
<dbReference type="PROSITE" id="PS50893">
    <property type="entry name" value="ABC_TRANSPORTER_2"/>
    <property type="match status" value="1"/>
</dbReference>
<evidence type="ECO:0000256" key="7">
    <source>
        <dbReference type="ARBA" id="ARBA00023136"/>
    </source>
</evidence>
<gene>
    <name evidence="9" type="primary">ccmA</name>
    <name evidence="9" type="ORF">C5689_11795</name>
</gene>
<dbReference type="InterPro" id="IPR003593">
    <property type="entry name" value="AAA+_ATPase"/>
</dbReference>
<dbReference type="EMBL" id="PUIV01000017">
    <property type="protein sequence ID" value="PWB93709.1"/>
    <property type="molecule type" value="Genomic_DNA"/>
</dbReference>
<keyword evidence="3" id="KW-0547">Nucleotide-binding</keyword>
<keyword evidence="6" id="KW-1278">Translocase</keyword>
<evidence type="ECO:0000256" key="5">
    <source>
        <dbReference type="ARBA" id="ARBA00022840"/>
    </source>
</evidence>
<protein>
    <submittedName>
        <fullName evidence="9">Heme ABC exporter ATP-binding protein CcmA</fullName>
    </submittedName>
</protein>
<organism evidence="9 10">
    <name type="scientific">Methylosinus sporium</name>
    <dbReference type="NCBI Taxonomy" id="428"/>
    <lineage>
        <taxon>Bacteria</taxon>
        <taxon>Pseudomonadati</taxon>
        <taxon>Pseudomonadota</taxon>
        <taxon>Alphaproteobacteria</taxon>
        <taxon>Hyphomicrobiales</taxon>
        <taxon>Methylocystaceae</taxon>
        <taxon>Methylosinus</taxon>
    </lineage>
</organism>
<dbReference type="PANTHER" id="PTHR43499:SF1">
    <property type="entry name" value="ABC TRANSPORTER I FAMILY MEMBER 1"/>
    <property type="match status" value="1"/>
</dbReference>
<name>A0A2U1SQ25_METSR</name>
<proteinExistence type="inferred from homology"/>
<dbReference type="GO" id="GO:0016887">
    <property type="term" value="F:ATP hydrolysis activity"/>
    <property type="evidence" value="ECO:0007669"/>
    <property type="project" value="InterPro"/>
</dbReference>
<dbReference type="OrthoDB" id="9800654at2"/>
<dbReference type="SMART" id="SM00382">
    <property type="entry name" value="AAA"/>
    <property type="match status" value="1"/>
</dbReference>
<evidence type="ECO:0000256" key="4">
    <source>
        <dbReference type="ARBA" id="ARBA00022748"/>
    </source>
</evidence>
<dbReference type="InterPro" id="IPR005895">
    <property type="entry name" value="ABC_transptr_haem_export_CcmA"/>
</dbReference>
<dbReference type="InterPro" id="IPR027417">
    <property type="entry name" value="P-loop_NTPase"/>
</dbReference>
<evidence type="ECO:0000256" key="3">
    <source>
        <dbReference type="ARBA" id="ARBA00022741"/>
    </source>
</evidence>
<reference evidence="9 10" key="1">
    <citation type="journal article" date="2018" name="Appl. Microbiol. Biotechnol.">
        <title>Co-cultivation of the strictly anaerobic methanogen Methanosarcina barkeri with aerobic methanotrophs in an oxygen-limited membrane bioreactor.</title>
        <authorList>
            <person name="In 't Zandt M.H."/>
            <person name="van den Bosch T.J.M."/>
            <person name="Rijkers R."/>
            <person name="van Kessel M.A.H.J."/>
            <person name="Jetten M.S.M."/>
            <person name="Welte C.U."/>
        </authorList>
    </citation>
    <scope>NUCLEOTIDE SEQUENCE [LARGE SCALE GENOMIC DNA]</scope>
    <source>
        <strain evidence="9 10">DSM 17706</strain>
    </source>
</reference>
<evidence type="ECO:0000256" key="6">
    <source>
        <dbReference type="ARBA" id="ARBA00022967"/>
    </source>
</evidence>